<organism evidence="2 3">
    <name type="scientific">Candidatus Faeciplasma avium</name>
    <dbReference type="NCBI Taxonomy" id="2840798"/>
    <lineage>
        <taxon>Bacteria</taxon>
        <taxon>Bacillati</taxon>
        <taxon>Bacillota</taxon>
        <taxon>Clostridia</taxon>
        <taxon>Eubacteriales</taxon>
        <taxon>Oscillospiraceae</taxon>
        <taxon>Oscillospiraceae incertae sedis</taxon>
        <taxon>Candidatus Faeciplasma</taxon>
    </lineage>
</organism>
<name>A0A9D1T541_9FIRM</name>
<dbReference type="Gene3D" id="3.40.50.1820">
    <property type="entry name" value="alpha/beta hydrolase"/>
    <property type="match status" value="1"/>
</dbReference>
<evidence type="ECO:0000313" key="2">
    <source>
        <dbReference type="EMBL" id="HIV11399.1"/>
    </source>
</evidence>
<accession>A0A9D1T541</accession>
<evidence type="ECO:0000313" key="3">
    <source>
        <dbReference type="Proteomes" id="UP000823960"/>
    </source>
</evidence>
<evidence type="ECO:0000259" key="1">
    <source>
        <dbReference type="Pfam" id="PF12146"/>
    </source>
</evidence>
<reference evidence="2" key="1">
    <citation type="submission" date="2020-10" db="EMBL/GenBank/DDBJ databases">
        <authorList>
            <person name="Gilroy R."/>
        </authorList>
    </citation>
    <scope>NUCLEOTIDE SEQUENCE</scope>
    <source>
        <strain evidence="2">1370</strain>
    </source>
</reference>
<dbReference type="InterPro" id="IPR029058">
    <property type="entry name" value="AB_hydrolase_fold"/>
</dbReference>
<reference evidence="2" key="2">
    <citation type="journal article" date="2021" name="PeerJ">
        <title>Extensive microbial diversity within the chicken gut microbiome revealed by metagenomics and culture.</title>
        <authorList>
            <person name="Gilroy R."/>
            <person name="Ravi A."/>
            <person name="Getino M."/>
            <person name="Pursley I."/>
            <person name="Horton D.L."/>
            <person name="Alikhan N.F."/>
            <person name="Baker D."/>
            <person name="Gharbi K."/>
            <person name="Hall N."/>
            <person name="Watson M."/>
            <person name="Adriaenssens E.M."/>
            <person name="Foster-Nyarko E."/>
            <person name="Jarju S."/>
            <person name="Secka A."/>
            <person name="Antonio M."/>
            <person name="Oren A."/>
            <person name="Chaudhuri R.R."/>
            <person name="La Ragione R."/>
            <person name="Hildebrand F."/>
            <person name="Pallen M.J."/>
        </authorList>
    </citation>
    <scope>NUCLEOTIDE SEQUENCE</scope>
    <source>
        <strain evidence="2">1370</strain>
    </source>
</reference>
<dbReference type="Proteomes" id="UP000823960">
    <property type="component" value="Unassembled WGS sequence"/>
</dbReference>
<gene>
    <name evidence="2" type="ORF">IAD28_06890</name>
</gene>
<protein>
    <submittedName>
        <fullName evidence="2">Lysophospholipase</fullName>
    </submittedName>
</protein>
<dbReference type="EMBL" id="DVOL01000098">
    <property type="protein sequence ID" value="HIV11399.1"/>
    <property type="molecule type" value="Genomic_DNA"/>
</dbReference>
<sequence length="321" mass="36277">MDFIKTTGFFESTAGDGEKKSCKYYIYEPENHKSKAIVQISHGMCEYIERYEEFAELLVCWGFLVCGHDHIGHGKSVGSEEELGYFSKKNGWNALVDDLHTMTRLIKERYPGLPVILLGHSMGSFVARLYLTRYPNEARCAVIMGTGNAKALSSLGIAASRLVGLFKGERHRSWLLSVLIFGSYNKRISKPETPMDWLTHDKAIVKRYLEDRRCSFIFTASAFKDLTTLLNRVSGKSWARSYPKRLPTLIISGTGDPVGSYGRGVLKVYSRLAEEGCCADIKLYPNGRHELLNETIRSEIQRFILCWMEEALRGAPGPCDY</sequence>
<dbReference type="InterPro" id="IPR051044">
    <property type="entry name" value="MAG_DAG_Lipase"/>
</dbReference>
<dbReference type="SUPFAM" id="SSF53474">
    <property type="entry name" value="alpha/beta-Hydrolases"/>
    <property type="match status" value="1"/>
</dbReference>
<dbReference type="AlphaFoldDB" id="A0A9D1T541"/>
<dbReference type="PANTHER" id="PTHR11614">
    <property type="entry name" value="PHOSPHOLIPASE-RELATED"/>
    <property type="match status" value="1"/>
</dbReference>
<feature type="domain" description="Serine aminopeptidase S33" evidence="1">
    <location>
        <begin position="33"/>
        <end position="295"/>
    </location>
</feature>
<dbReference type="Pfam" id="PF12146">
    <property type="entry name" value="Hydrolase_4"/>
    <property type="match status" value="1"/>
</dbReference>
<proteinExistence type="predicted"/>
<comment type="caution">
    <text evidence="2">The sequence shown here is derived from an EMBL/GenBank/DDBJ whole genome shotgun (WGS) entry which is preliminary data.</text>
</comment>
<dbReference type="InterPro" id="IPR022742">
    <property type="entry name" value="Hydrolase_4"/>
</dbReference>